<proteinExistence type="predicted"/>
<dbReference type="Proteomes" id="UP000321058">
    <property type="component" value="Unassembled WGS sequence"/>
</dbReference>
<feature type="region of interest" description="Disordered" evidence="1">
    <location>
        <begin position="1"/>
        <end position="21"/>
    </location>
</feature>
<name>A0A512NQC5_9HYPH</name>
<sequence>MTTPGIERRHLRNAPPTQRVARGLVHLGQPDPQDMETCNEQKICTCRARGVLRRAAGNRLGRVGGRLRGAVKERRRQHGKTIKVAIDFEGDVVSQ</sequence>
<evidence type="ECO:0000313" key="2">
    <source>
        <dbReference type="EMBL" id="GEP61139.1"/>
    </source>
</evidence>
<dbReference type="EMBL" id="BKAJ01000202">
    <property type="protein sequence ID" value="GEP61139.1"/>
    <property type="molecule type" value="Genomic_DNA"/>
</dbReference>
<comment type="caution">
    <text evidence="2">The sequence shown here is derived from an EMBL/GenBank/DDBJ whole genome shotgun (WGS) entry which is preliminary data.</text>
</comment>
<evidence type="ECO:0000313" key="3">
    <source>
        <dbReference type="Proteomes" id="UP000321058"/>
    </source>
</evidence>
<reference evidence="2 3" key="1">
    <citation type="submission" date="2019-07" db="EMBL/GenBank/DDBJ databases">
        <title>Whole genome shotgun sequence of Reyranella soli NBRC 108950.</title>
        <authorList>
            <person name="Hosoyama A."/>
            <person name="Uohara A."/>
            <person name="Ohji S."/>
            <person name="Ichikawa N."/>
        </authorList>
    </citation>
    <scope>NUCLEOTIDE SEQUENCE [LARGE SCALE GENOMIC DNA]</scope>
    <source>
        <strain evidence="2 3">NBRC 108950</strain>
    </source>
</reference>
<evidence type="ECO:0000256" key="1">
    <source>
        <dbReference type="SAM" id="MobiDB-lite"/>
    </source>
</evidence>
<accession>A0A512NQC5</accession>
<protein>
    <submittedName>
        <fullName evidence="2">Uncharacterized protein</fullName>
    </submittedName>
</protein>
<gene>
    <name evidence="2" type="ORF">RSO01_83050</name>
</gene>
<organism evidence="2 3">
    <name type="scientific">Reyranella soli</name>
    <dbReference type="NCBI Taxonomy" id="1230389"/>
    <lineage>
        <taxon>Bacteria</taxon>
        <taxon>Pseudomonadati</taxon>
        <taxon>Pseudomonadota</taxon>
        <taxon>Alphaproteobacteria</taxon>
        <taxon>Hyphomicrobiales</taxon>
        <taxon>Reyranellaceae</taxon>
        <taxon>Reyranella</taxon>
    </lineage>
</organism>
<dbReference type="AlphaFoldDB" id="A0A512NQC5"/>
<keyword evidence="3" id="KW-1185">Reference proteome</keyword>